<dbReference type="InterPro" id="IPR013249">
    <property type="entry name" value="RNA_pol_sigma70_r4_t2"/>
</dbReference>
<evidence type="ECO:0000256" key="1">
    <source>
        <dbReference type="ARBA" id="ARBA00011344"/>
    </source>
</evidence>
<dbReference type="Pfam" id="PF08281">
    <property type="entry name" value="Sigma70_r4_2"/>
    <property type="match status" value="1"/>
</dbReference>
<dbReference type="InterPro" id="IPR014284">
    <property type="entry name" value="RNA_pol_sigma-70_dom"/>
</dbReference>
<dbReference type="EMBL" id="CP021112">
    <property type="protein sequence ID" value="ARQ02158.1"/>
    <property type="molecule type" value="Genomic_DNA"/>
</dbReference>
<organism evidence="2 3">
    <name type="scientific">Pseudorhodoplanes sinuspersici</name>
    <dbReference type="NCBI Taxonomy" id="1235591"/>
    <lineage>
        <taxon>Bacteria</taxon>
        <taxon>Pseudomonadati</taxon>
        <taxon>Pseudomonadota</taxon>
        <taxon>Alphaproteobacteria</taxon>
        <taxon>Hyphomicrobiales</taxon>
        <taxon>Pseudorhodoplanes</taxon>
    </lineage>
</organism>
<dbReference type="Gene3D" id="1.10.1740.10">
    <property type="match status" value="1"/>
</dbReference>
<gene>
    <name evidence="2" type="ORF">CAK95_25950</name>
</gene>
<dbReference type="InterPro" id="IPR036388">
    <property type="entry name" value="WH-like_DNA-bd_sf"/>
</dbReference>
<dbReference type="NCBIfam" id="TIGR02937">
    <property type="entry name" value="sigma70-ECF"/>
    <property type="match status" value="1"/>
</dbReference>
<dbReference type="Proteomes" id="UP000194137">
    <property type="component" value="Chromosome"/>
</dbReference>
<dbReference type="SUPFAM" id="SSF88659">
    <property type="entry name" value="Sigma3 and sigma4 domains of RNA polymerase sigma factors"/>
    <property type="match status" value="1"/>
</dbReference>
<dbReference type="SUPFAM" id="SSF88946">
    <property type="entry name" value="Sigma2 domain of RNA polymerase sigma factors"/>
    <property type="match status" value="1"/>
</dbReference>
<sequence>MRSLDHLQIFEMARPRLLGLAYRILGSRADAEDAVQDTFLKWQNADVASIDNPSAWLTTICTRHCLDLLRAAHRSRVNYVGSWLPEPIHLAVDNEAEKNAELSSSLTTAFLLILERLTPKERAAYLLHEIFEMPYPQIASTLDLEEAACRQLVSRAKQHIDQARVRHVAPAQRQEELLSAFQVAITKGETAQLAALLSDDIRFTSDGGGKVTALLEVLHGKADVMAFIRRLHSFWTNFEWRDVNINGARGVLILENGAVNAAISFAYDEADRLSDIYVVRNPDKLAMLDVVAIQ</sequence>
<dbReference type="GO" id="GO:0003677">
    <property type="term" value="F:DNA binding"/>
    <property type="evidence" value="ECO:0007669"/>
    <property type="project" value="InterPro"/>
</dbReference>
<evidence type="ECO:0000313" key="3">
    <source>
        <dbReference type="Proteomes" id="UP000194137"/>
    </source>
</evidence>
<dbReference type="InterPro" id="IPR013324">
    <property type="entry name" value="RNA_pol_sigma_r3/r4-like"/>
</dbReference>
<dbReference type="GO" id="GO:0006352">
    <property type="term" value="P:DNA-templated transcription initiation"/>
    <property type="evidence" value="ECO:0007669"/>
    <property type="project" value="InterPro"/>
</dbReference>
<dbReference type="InterPro" id="IPR007627">
    <property type="entry name" value="RNA_pol_sigma70_r2"/>
</dbReference>
<dbReference type="InterPro" id="IPR032710">
    <property type="entry name" value="NTF2-like_dom_sf"/>
</dbReference>
<dbReference type="InterPro" id="IPR013325">
    <property type="entry name" value="RNA_pol_sigma_r2"/>
</dbReference>
<dbReference type="Gene3D" id="1.10.10.10">
    <property type="entry name" value="Winged helix-like DNA-binding domain superfamily/Winged helix DNA-binding domain"/>
    <property type="match status" value="1"/>
</dbReference>
<dbReference type="PANTHER" id="PTHR30173">
    <property type="entry name" value="SIGMA 19 FACTOR"/>
    <property type="match status" value="1"/>
</dbReference>
<keyword evidence="3" id="KW-1185">Reference proteome</keyword>
<dbReference type="AlphaFoldDB" id="A0A1W6ZY10"/>
<dbReference type="KEGG" id="psin:CAK95_25950"/>
<dbReference type="RefSeq" id="WP_086090588.1">
    <property type="nucleotide sequence ID" value="NZ_CP021112.1"/>
</dbReference>
<dbReference type="InterPro" id="IPR052704">
    <property type="entry name" value="ECF_Sigma-70_Domain"/>
</dbReference>
<dbReference type="SUPFAM" id="SSF54427">
    <property type="entry name" value="NTF2-like"/>
    <property type="match status" value="1"/>
</dbReference>
<dbReference type="STRING" id="1235591.CAK95_25950"/>
<dbReference type="PANTHER" id="PTHR30173:SF36">
    <property type="entry name" value="ECF RNA POLYMERASE SIGMA FACTOR SIGJ"/>
    <property type="match status" value="1"/>
</dbReference>
<comment type="subunit">
    <text evidence="1">Interacts transiently with the RNA polymerase catalytic core formed by RpoA, RpoB, RpoC and RpoZ (2 alpha, 1 beta, 1 beta' and 1 omega subunit) to form the RNA polymerase holoenzyme that can initiate transcription.</text>
</comment>
<reference evidence="2 3" key="1">
    <citation type="submission" date="2017-05" db="EMBL/GenBank/DDBJ databases">
        <title>Full genome sequence of Pseudorhodoplanes sinuspersici.</title>
        <authorList>
            <person name="Dastgheib S.M.M."/>
            <person name="Shavandi M."/>
            <person name="Tirandaz H."/>
        </authorList>
    </citation>
    <scope>NUCLEOTIDE SEQUENCE [LARGE SCALE GENOMIC DNA]</scope>
    <source>
        <strain evidence="2 3">RIPI110</strain>
    </source>
</reference>
<dbReference type="Pfam" id="PF04542">
    <property type="entry name" value="Sigma70_r2"/>
    <property type="match status" value="1"/>
</dbReference>
<dbReference type="GO" id="GO:0016987">
    <property type="term" value="F:sigma factor activity"/>
    <property type="evidence" value="ECO:0007669"/>
    <property type="project" value="InterPro"/>
</dbReference>
<protein>
    <submittedName>
        <fullName evidence="2">RNA polymerase subunit sigma-24</fullName>
    </submittedName>
</protein>
<proteinExistence type="predicted"/>
<dbReference type="NCBIfam" id="NF007214">
    <property type="entry name" value="PRK09636.1"/>
    <property type="match status" value="1"/>
</dbReference>
<accession>A0A1W6ZY10</accession>
<dbReference type="Gene3D" id="3.10.450.50">
    <property type="match status" value="1"/>
</dbReference>
<evidence type="ECO:0000313" key="2">
    <source>
        <dbReference type="EMBL" id="ARQ02158.1"/>
    </source>
</evidence>
<name>A0A1W6ZY10_9HYPH</name>
<dbReference type="OrthoDB" id="9794372at2"/>